<proteinExistence type="predicted"/>
<dbReference type="EMBL" id="JAULUE010002049">
    <property type="protein sequence ID" value="KAK5907183.1"/>
    <property type="molecule type" value="Genomic_DNA"/>
</dbReference>
<dbReference type="AlphaFoldDB" id="A0AAN8CUB4"/>
<organism evidence="1 2">
    <name type="scientific">Champsocephalus esox</name>
    <name type="common">pike icefish</name>
    <dbReference type="NCBI Taxonomy" id="159716"/>
    <lineage>
        <taxon>Eukaryota</taxon>
        <taxon>Metazoa</taxon>
        <taxon>Chordata</taxon>
        <taxon>Craniata</taxon>
        <taxon>Vertebrata</taxon>
        <taxon>Euteleostomi</taxon>
        <taxon>Actinopterygii</taxon>
        <taxon>Neopterygii</taxon>
        <taxon>Teleostei</taxon>
        <taxon>Neoteleostei</taxon>
        <taxon>Acanthomorphata</taxon>
        <taxon>Eupercaria</taxon>
        <taxon>Perciformes</taxon>
        <taxon>Notothenioidei</taxon>
        <taxon>Channichthyidae</taxon>
        <taxon>Champsocephalus</taxon>
    </lineage>
</organism>
<protein>
    <submittedName>
        <fullName evidence="1">Uncharacterized protein</fullName>
    </submittedName>
</protein>
<gene>
    <name evidence="1" type="ORF">CesoFtcFv8_005060</name>
</gene>
<dbReference type="Proteomes" id="UP001335648">
    <property type="component" value="Unassembled WGS sequence"/>
</dbReference>
<name>A0AAN8CUB4_9TELE</name>
<keyword evidence="2" id="KW-1185">Reference proteome</keyword>
<accession>A0AAN8CUB4</accession>
<sequence>MARKVRFSPDSSAPLSRSAILGCLVPPEAATTDKKQSSGTHQVKKKWLRRTVWGFQCLLGGNTPLSATLTADADLLLSSQCRQVSAVRLWKRSRSQCSLGGSGAERASSKQRQCRAGCRLQSTLSGGLHQNLTWNPHPH</sequence>
<comment type="caution">
    <text evidence="1">The sequence shown here is derived from an EMBL/GenBank/DDBJ whole genome shotgun (WGS) entry which is preliminary data.</text>
</comment>
<reference evidence="1 2" key="1">
    <citation type="journal article" date="2023" name="Mol. Biol. Evol.">
        <title>Genomics of Secondarily Temperate Adaptation in the Only Non-Antarctic Icefish.</title>
        <authorList>
            <person name="Rivera-Colon A.G."/>
            <person name="Rayamajhi N."/>
            <person name="Minhas B.F."/>
            <person name="Madrigal G."/>
            <person name="Bilyk K.T."/>
            <person name="Yoon V."/>
            <person name="Hune M."/>
            <person name="Gregory S."/>
            <person name="Cheng C.H.C."/>
            <person name="Catchen J.M."/>
        </authorList>
    </citation>
    <scope>NUCLEOTIDE SEQUENCE [LARGE SCALE GENOMIC DNA]</scope>
    <source>
        <strain evidence="1">JC2023a</strain>
    </source>
</reference>
<evidence type="ECO:0000313" key="2">
    <source>
        <dbReference type="Proteomes" id="UP001335648"/>
    </source>
</evidence>
<evidence type="ECO:0000313" key="1">
    <source>
        <dbReference type="EMBL" id="KAK5907183.1"/>
    </source>
</evidence>